<dbReference type="Pfam" id="PF02892">
    <property type="entry name" value="zf-BED"/>
    <property type="match status" value="1"/>
</dbReference>
<protein>
    <recommendedName>
        <fullName evidence="6">BED-type domain-containing protein</fullName>
    </recommendedName>
</protein>
<dbReference type="SUPFAM" id="SSF57667">
    <property type="entry name" value="beta-beta-alpha zinc fingers"/>
    <property type="match status" value="1"/>
</dbReference>
<dbReference type="EMBL" id="JAWJWE010000036">
    <property type="protein sequence ID" value="KAK6629511.1"/>
    <property type="molecule type" value="Genomic_DNA"/>
</dbReference>
<dbReference type="AlphaFoldDB" id="A0AAN8S9D4"/>
<keyword evidence="1" id="KW-0479">Metal-binding</keyword>
<keyword evidence="5" id="KW-1133">Transmembrane helix</keyword>
<keyword evidence="3" id="KW-0862">Zinc</keyword>
<evidence type="ECO:0000256" key="4">
    <source>
        <dbReference type="PROSITE-ProRule" id="PRU00027"/>
    </source>
</evidence>
<organism evidence="7 8">
    <name type="scientific">Polyplax serrata</name>
    <name type="common">Common mouse louse</name>
    <dbReference type="NCBI Taxonomy" id="468196"/>
    <lineage>
        <taxon>Eukaryota</taxon>
        <taxon>Metazoa</taxon>
        <taxon>Ecdysozoa</taxon>
        <taxon>Arthropoda</taxon>
        <taxon>Hexapoda</taxon>
        <taxon>Insecta</taxon>
        <taxon>Pterygota</taxon>
        <taxon>Neoptera</taxon>
        <taxon>Paraneoptera</taxon>
        <taxon>Psocodea</taxon>
        <taxon>Troctomorpha</taxon>
        <taxon>Phthiraptera</taxon>
        <taxon>Anoplura</taxon>
        <taxon>Polyplacidae</taxon>
        <taxon>Polyplax</taxon>
    </lineage>
</organism>
<evidence type="ECO:0000259" key="6">
    <source>
        <dbReference type="PROSITE" id="PS50808"/>
    </source>
</evidence>
<comment type="caution">
    <text evidence="7">The sequence shown here is derived from an EMBL/GenBank/DDBJ whole genome shotgun (WGS) entry which is preliminary data.</text>
</comment>
<keyword evidence="2 4" id="KW-0863">Zinc-finger</keyword>
<sequence>MLLLKLVSRVSSSCQIAIYASLNIFIFFVLEFQFRFNPKRVPIWDFYTVNYDYEIAVCKVCKKIIKTRRKDGTRNVLSHMRNLHPEQYALALQYKEQWKSMKRRQCFDLLAPDN</sequence>
<gene>
    <name evidence="7" type="ORF">RUM43_003328</name>
</gene>
<evidence type="ECO:0000256" key="5">
    <source>
        <dbReference type="SAM" id="Phobius"/>
    </source>
</evidence>
<dbReference type="InterPro" id="IPR036236">
    <property type="entry name" value="Znf_C2H2_sf"/>
</dbReference>
<evidence type="ECO:0000256" key="1">
    <source>
        <dbReference type="ARBA" id="ARBA00022723"/>
    </source>
</evidence>
<dbReference type="GO" id="GO:0003677">
    <property type="term" value="F:DNA binding"/>
    <property type="evidence" value="ECO:0007669"/>
    <property type="project" value="InterPro"/>
</dbReference>
<feature type="transmembrane region" description="Helical" evidence="5">
    <location>
        <begin position="6"/>
        <end position="30"/>
    </location>
</feature>
<dbReference type="SMART" id="SM00614">
    <property type="entry name" value="ZnF_BED"/>
    <property type="match status" value="1"/>
</dbReference>
<dbReference type="InterPro" id="IPR003656">
    <property type="entry name" value="Znf_BED"/>
</dbReference>
<dbReference type="GO" id="GO:0008270">
    <property type="term" value="F:zinc ion binding"/>
    <property type="evidence" value="ECO:0007669"/>
    <property type="project" value="UniProtKB-KW"/>
</dbReference>
<evidence type="ECO:0000313" key="8">
    <source>
        <dbReference type="Proteomes" id="UP001372834"/>
    </source>
</evidence>
<feature type="domain" description="BED-type" evidence="6">
    <location>
        <begin position="38"/>
        <end position="91"/>
    </location>
</feature>
<reference evidence="7 8" key="1">
    <citation type="submission" date="2023-10" db="EMBL/GenBank/DDBJ databases">
        <title>Genomes of two closely related lineages of the louse Polyplax serrata with different host specificities.</title>
        <authorList>
            <person name="Martinu J."/>
            <person name="Tarabai H."/>
            <person name="Stefka J."/>
            <person name="Hypsa V."/>
        </authorList>
    </citation>
    <scope>NUCLEOTIDE SEQUENCE [LARGE SCALE GENOMIC DNA]</scope>
    <source>
        <strain evidence="7">HR10_N</strain>
    </source>
</reference>
<name>A0AAN8S9D4_POLSC</name>
<evidence type="ECO:0000256" key="3">
    <source>
        <dbReference type="ARBA" id="ARBA00022833"/>
    </source>
</evidence>
<dbReference type="Proteomes" id="UP001372834">
    <property type="component" value="Unassembled WGS sequence"/>
</dbReference>
<evidence type="ECO:0000256" key="2">
    <source>
        <dbReference type="ARBA" id="ARBA00022771"/>
    </source>
</evidence>
<proteinExistence type="predicted"/>
<accession>A0AAN8S9D4</accession>
<keyword evidence="5" id="KW-0472">Membrane</keyword>
<keyword evidence="5" id="KW-0812">Transmembrane</keyword>
<evidence type="ECO:0000313" key="7">
    <source>
        <dbReference type="EMBL" id="KAK6629511.1"/>
    </source>
</evidence>
<dbReference type="PROSITE" id="PS50808">
    <property type="entry name" value="ZF_BED"/>
    <property type="match status" value="1"/>
</dbReference>